<dbReference type="Proteomes" id="UP000006693">
    <property type="component" value="Chromosome 2"/>
</dbReference>
<dbReference type="HOGENOM" id="CLU_2080344_0_0_4"/>
<reference evidence="2 3" key="1">
    <citation type="journal article" date="2004" name="Proc. Natl. Acad. Sci. U.S.A.">
        <title>Structural flexibility in the Burkholderia mallei genome.</title>
        <authorList>
            <person name="Nierman W.C."/>
            <person name="DeShazer D."/>
            <person name="Kim H.S."/>
            <person name="Tettelin H."/>
            <person name="Nelson K.E."/>
            <person name="Feldblyum T."/>
            <person name="Ulrich R.L."/>
            <person name="Ronning C.M."/>
            <person name="Brinkac L.M."/>
            <person name="Daugherty S.C."/>
            <person name="Davidsen T.D."/>
            <person name="Deboy R.T."/>
            <person name="Dimitrov G."/>
            <person name="Dodson R.J."/>
            <person name="Durkin A.S."/>
            <person name="Gwinn M.L."/>
            <person name="Haft D.H."/>
            <person name="Khouri H."/>
            <person name="Kolonay J.F."/>
            <person name="Madupu R."/>
            <person name="Mohammoud Y."/>
            <person name="Nelson W.C."/>
            <person name="Radune D."/>
            <person name="Romero C.M."/>
            <person name="Sarria S."/>
            <person name="Selengut J."/>
            <person name="Shamblin C."/>
            <person name="Sullivan S.A."/>
            <person name="White O."/>
            <person name="Yu Y."/>
            <person name="Zafar N."/>
            <person name="Zhou L."/>
            <person name="Fraser C.M."/>
        </authorList>
    </citation>
    <scope>NUCLEOTIDE SEQUENCE [LARGE SCALE GENOMIC DNA]</scope>
    <source>
        <strain evidence="2 3">ATCC 23344</strain>
    </source>
</reference>
<accession>A0A0H2WCK7</accession>
<protein>
    <submittedName>
        <fullName evidence="2">Uncharacterized protein</fullName>
    </submittedName>
</protein>
<evidence type="ECO:0000256" key="1">
    <source>
        <dbReference type="SAM" id="MobiDB-lite"/>
    </source>
</evidence>
<feature type="compositionally biased region" description="Basic residues" evidence="1">
    <location>
        <begin position="54"/>
        <end position="74"/>
    </location>
</feature>
<organism evidence="2 3">
    <name type="scientific">Burkholderia mallei (strain ATCC 23344)</name>
    <dbReference type="NCBI Taxonomy" id="243160"/>
    <lineage>
        <taxon>Bacteria</taxon>
        <taxon>Pseudomonadati</taxon>
        <taxon>Pseudomonadota</taxon>
        <taxon>Betaproteobacteria</taxon>
        <taxon>Burkholderiales</taxon>
        <taxon>Burkholderiaceae</taxon>
        <taxon>Burkholderia</taxon>
        <taxon>pseudomallei group</taxon>
    </lineage>
</organism>
<evidence type="ECO:0000313" key="3">
    <source>
        <dbReference type="Proteomes" id="UP000006693"/>
    </source>
</evidence>
<feature type="region of interest" description="Disordered" evidence="1">
    <location>
        <begin position="1"/>
        <end position="84"/>
    </location>
</feature>
<evidence type="ECO:0000313" key="2">
    <source>
        <dbReference type="EMBL" id="AAU46549.1"/>
    </source>
</evidence>
<gene>
    <name evidence="2" type="ordered locus">BMAA1434</name>
</gene>
<feature type="compositionally biased region" description="Basic and acidic residues" evidence="1">
    <location>
        <begin position="24"/>
        <end position="53"/>
    </location>
</feature>
<dbReference type="KEGG" id="bma:BMAA1434"/>
<proteinExistence type="predicted"/>
<dbReference type="AlphaFoldDB" id="A0A0H2WCK7"/>
<name>A0A0H2WCK7_BURMA</name>
<keyword evidence="3" id="KW-1185">Reference proteome</keyword>
<dbReference type="EMBL" id="CP000011">
    <property type="protein sequence ID" value="AAU46549.1"/>
    <property type="molecule type" value="Genomic_DNA"/>
</dbReference>
<sequence length="117" mass="13006">MSVPVRPGRRGARAPAPDASLEINEERSQPENRYPESDTRYVTRRCAVRDGRRFSRRRAAPRRNRMPGRRRRPGPRGCSPYRGNVRGARARASFVAAIGHAAASRAGGRKGVFANPL</sequence>